<evidence type="ECO:0000256" key="4">
    <source>
        <dbReference type="ARBA" id="ARBA00012154"/>
    </source>
</evidence>
<comment type="similarity">
    <text evidence="3">Belongs to the shikimate kinase family.</text>
</comment>
<dbReference type="SUPFAM" id="SSF52540">
    <property type="entry name" value="P-loop containing nucleoside triphosphate hydrolases"/>
    <property type="match status" value="1"/>
</dbReference>
<dbReference type="PANTHER" id="PTHR21087:SF16">
    <property type="entry name" value="SHIKIMATE KINASE 1, CHLOROPLASTIC"/>
    <property type="match status" value="1"/>
</dbReference>
<dbReference type="EC" id="2.7.1.71" evidence="4"/>
<dbReference type="GO" id="GO:0005829">
    <property type="term" value="C:cytosol"/>
    <property type="evidence" value="ECO:0007669"/>
    <property type="project" value="TreeGrafter"/>
</dbReference>
<evidence type="ECO:0000256" key="8">
    <source>
        <dbReference type="ARBA" id="ARBA00022777"/>
    </source>
</evidence>
<dbReference type="Pfam" id="PF01202">
    <property type="entry name" value="SKI"/>
    <property type="match status" value="1"/>
</dbReference>
<organism evidence="13 14">
    <name type="scientific">Elliptochloris bilobata</name>
    <dbReference type="NCBI Taxonomy" id="381761"/>
    <lineage>
        <taxon>Eukaryota</taxon>
        <taxon>Viridiplantae</taxon>
        <taxon>Chlorophyta</taxon>
        <taxon>core chlorophytes</taxon>
        <taxon>Trebouxiophyceae</taxon>
        <taxon>Trebouxiophyceae incertae sedis</taxon>
        <taxon>Elliptochloris clade</taxon>
        <taxon>Elliptochloris</taxon>
    </lineage>
</organism>
<dbReference type="CDD" id="cd00464">
    <property type="entry name" value="SK"/>
    <property type="match status" value="1"/>
</dbReference>
<dbReference type="InterPro" id="IPR027417">
    <property type="entry name" value="P-loop_NTPase"/>
</dbReference>
<dbReference type="PANTHER" id="PTHR21087">
    <property type="entry name" value="SHIKIMATE KINASE"/>
    <property type="match status" value="1"/>
</dbReference>
<evidence type="ECO:0000313" key="13">
    <source>
        <dbReference type="EMBL" id="KAK9820867.1"/>
    </source>
</evidence>
<keyword evidence="14" id="KW-1185">Reference proteome</keyword>
<keyword evidence="8" id="KW-0418">Kinase</keyword>
<keyword evidence="7" id="KW-0547">Nucleotide-binding</keyword>
<evidence type="ECO:0000256" key="5">
    <source>
        <dbReference type="ARBA" id="ARBA00022605"/>
    </source>
</evidence>
<protein>
    <recommendedName>
        <fullName evidence="4">shikimate kinase</fullName>
        <ecNumber evidence="4">2.7.1.71</ecNumber>
    </recommendedName>
</protein>
<dbReference type="HAMAP" id="MF_00109">
    <property type="entry name" value="Shikimate_kinase"/>
    <property type="match status" value="1"/>
</dbReference>
<evidence type="ECO:0000256" key="6">
    <source>
        <dbReference type="ARBA" id="ARBA00022679"/>
    </source>
</evidence>
<dbReference type="EMBL" id="JALJOU010000112">
    <property type="protein sequence ID" value="KAK9820867.1"/>
    <property type="molecule type" value="Genomic_DNA"/>
</dbReference>
<dbReference type="PRINTS" id="PR01100">
    <property type="entry name" value="SHIKIMTKNASE"/>
</dbReference>
<evidence type="ECO:0000256" key="12">
    <source>
        <dbReference type="SAM" id="MobiDB-lite"/>
    </source>
</evidence>
<dbReference type="Gene3D" id="3.40.50.300">
    <property type="entry name" value="P-loop containing nucleotide triphosphate hydrolases"/>
    <property type="match status" value="1"/>
</dbReference>
<dbReference type="InterPro" id="IPR000623">
    <property type="entry name" value="Shikimate_kinase/TSH1"/>
</dbReference>
<evidence type="ECO:0000256" key="1">
    <source>
        <dbReference type="ARBA" id="ARBA00002641"/>
    </source>
</evidence>
<dbReference type="Proteomes" id="UP001445335">
    <property type="component" value="Unassembled WGS sequence"/>
</dbReference>
<evidence type="ECO:0000313" key="14">
    <source>
        <dbReference type="Proteomes" id="UP001445335"/>
    </source>
</evidence>
<dbReference type="InterPro" id="IPR031322">
    <property type="entry name" value="Shikimate/glucono_kinase"/>
</dbReference>
<keyword evidence="10" id="KW-0057">Aromatic amino acid biosynthesis</keyword>
<dbReference type="AlphaFoldDB" id="A0AAW1QHH8"/>
<evidence type="ECO:0000256" key="10">
    <source>
        <dbReference type="ARBA" id="ARBA00023141"/>
    </source>
</evidence>
<dbReference type="GO" id="GO:0009073">
    <property type="term" value="P:aromatic amino acid family biosynthetic process"/>
    <property type="evidence" value="ECO:0007669"/>
    <property type="project" value="UniProtKB-KW"/>
</dbReference>
<keyword evidence="6" id="KW-0808">Transferase</keyword>
<evidence type="ECO:0000256" key="7">
    <source>
        <dbReference type="ARBA" id="ARBA00022741"/>
    </source>
</evidence>
<feature type="region of interest" description="Disordered" evidence="12">
    <location>
        <begin position="284"/>
        <end position="304"/>
    </location>
</feature>
<dbReference type="InterPro" id="IPR023000">
    <property type="entry name" value="Shikimate_kinase_CS"/>
</dbReference>
<proteinExistence type="inferred from homology"/>
<feature type="compositionally biased region" description="Basic and acidic residues" evidence="12">
    <location>
        <begin position="295"/>
        <end position="304"/>
    </location>
</feature>
<dbReference type="GO" id="GO:0008652">
    <property type="term" value="P:amino acid biosynthetic process"/>
    <property type="evidence" value="ECO:0007669"/>
    <property type="project" value="UniProtKB-KW"/>
</dbReference>
<keyword evidence="5" id="KW-0028">Amino-acid biosynthesis</keyword>
<name>A0AAW1QHH8_9CHLO</name>
<dbReference type="PROSITE" id="PS01128">
    <property type="entry name" value="SHIKIMATE_KINASE"/>
    <property type="match status" value="1"/>
</dbReference>
<reference evidence="13 14" key="1">
    <citation type="journal article" date="2024" name="Nat. Commun.">
        <title>Phylogenomics reveals the evolutionary origins of lichenization in chlorophyte algae.</title>
        <authorList>
            <person name="Puginier C."/>
            <person name="Libourel C."/>
            <person name="Otte J."/>
            <person name="Skaloud P."/>
            <person name="Haon M."/>
            <person name="Grisel S."/>
            <person name="Petersen M."/>
            <person name="Berrin J.G."/>
            <person name="Delaux P.M."/>
            <person name="Dal Grande F."/>
            <person name="Keller J."/>
        </authorList>
    </citation>
    <scope>NUCLEOTIDE SEQUENCE [LARGE SCALE GENOMIC DNA]</scope>
    <source>
        <strain evidence="13 14">SAG 245.80</strain>
    </source>
</reference>
<comment type="pathway">
    <text evidence="2">Metabolic intermediate biosynthesis; chorismate biosynthesis; chorismate from D-erythrose 4-phosphate and phosphoenolpyruvate: step 5/7.</text>
</comment>
<comment type="caution">
    <text evidence="13">The sequence shown here is derived from an EMBL/GenBank/DDBJ whole genome shotgun (WGS) entry which is preliminary data.</text>
</comment>
<gene>
    <name evidence="13" type="ORF">WJX81_007558</name>
</gene>
<evidence type="ECO:0000256" key="9">
    <source>
        <dbReference type="ARBA" id="ARBA00022840"/>
    </source>
</evidence>
<evidence type="ECO:0000256" key="2">
    <source>
        <dbReference type="ARBA" id="ARBA00004842"/>
    </source>
</evidence>
<dbReference type="GO" id="GO:0004765">
    <property type="term" value="F:shikimate kinase activity"/>
    <property type="evidence" value="ECO:0007669"/>
    <property type="project" value="UniProtKB-EC"/>
</dbReference>
<accession>A0AAW1QHH8</accession>
<evidence type="ECO:0000256" key="11">
    <source>
        <dbReference type="ARBA" id="ARBA00048567"/>
    </source>
</evidence>
<sequence length="304" mass="32080">MSFWTLEVPVVDLAGQQSSRLPDHWQASALPNSHEAAQTVYDENAQAPKSDENGELGQRIEALAGEVKERLEGTSVYLVGMMGSGKSTVGKMVGGALNYPFLDTDSLIESSAKCSIPEIFASDGEDAFRELETQVLQQLMPHKEVVVATGGGAVVRAVNWGYLHHGIVVWLDGPPELLARRAVGDGTAKRPMLAQGGAAAQEGGGEYEAMVARIQCLLQQRGERYAAADLRVSLAAGPGAAPDTGAPAAVVTWRLLHALNERLKADAAERKAASEAEITITQEGLPPGMRVVPPVDREGAAPAA</sequence>
<dbReference type="GO" id="GO:0005524">
    <property type="term" value="F:ATP binding"/>
    <property type="evidence" value="ECO:0007669"/>
    <property type="project" value="UniProtKB-KW"/>
</dbReference>
<keyword evidence="9" id="KW-0067">ATP-binding</keyword>
<evidence type="ECO:0000256" key="3">
    <source>
        <dbReference type="ARBA" id="ARBA00006997"/>
    </source>
</evidence>
<comment type="catalytic activity">
    <reaction evidence="11">
        <text>shikimate + ATP = 3-phosphoshikimate + ADP + H(+)</text>
        <dbReference type="Rhea" id="RHEA:13121"/>
        <dbReference type="ChEBI" id="CHEBI:15378"/>
        <dbReference type="ChEBI" id="CHEBI:30616"/>
        <dbReference type="ChEBI" id="CHEBI:36208"/>
        <dbReference type="ChEBI" id="CHEBI:145989"/>
        <dbReference type="ChEBI" id="CHEBI:456216"/>
        <dbReference type="EC" id="2.7.1.71"/>
    </reaction>
</comment>
<comment type="function">
    <text evidence="1">Catalyzes the specific phosphorylation of the 3-hydroxyl group of shikimic acid using ATP as a cosubstrate.</text>
</comment>